<keyword evidence="3" id="KW-0408">Iron</keyword>
<dbReference type="EMBL" id="NKHD01000020">
    <property type="protein sequence ID" value="OXT07686.1"/>
    <property type="molecule type" value="Genomic_DNA"/>
</dbReference>
<evidence type="ECO:0000256" key="2">
    <source>
        <dbReference type="ARBA" id="ARBA00022723"/>
    </source>
</evidence>
<evidence type="ECO:0000256" key="3">
    <source>
        <dbReference type="ARBA" id="ARBA00023004"/>
    </source>
</evidence>
<dbReference type="GO" id="GO:0003824">
    <property type="term" value="F:catalytic activity"/>
    <property type="evidence" value="ECO:0007669"/>
    <property type="project" value="InterPro"/>
</dbReference>
<keyword evidence="1" id="KW-0949">S-adenosyl-L-methionine</keyword>
<dbReference type="NCBIfam" id="TIGR04085">
    <property type="entry name" value="rSAM_more_4Fe4S"/>
    <property type="match status" value="1"/>
</dbReference>
<dbReference type="PANTHER" id="PTHR11228">
    <property type="entry name" value="RADICAL SAM DOMAIN PROTEIN"/>
    <property type="match status" value="1"/>
</dbReference>
<dbReference type="InterPro" id="IPR050377">
    <property type="entry name" value="Radical_SAM_PqqE_MftC-like"/>
</dbReference>
<evidence type="ECO:0000256" key="1">
    <source>
        <dbReference type="ARBA" id="ARBA00022691"/>
    </source>
</evidence>
<dbReference type="SFLD" id="SFLDG01386">
    <property type="entry name" value="main_SPASM_domain-containing"/>
    <property type="match status" value="1"/>
</dbReference>
<dbReference type="GO" id="GO:0046872">
    <property type="term" value="F:metal ion binding"/>
    <property type="evidence" value="ECO:0007669"/>
    <property type="project" value="UniProtKB-KW"/>
</dbReference>
<evidence type="ECO:0000256" key="4">
    <source>
        <dbReference type="ARBA" id="ARBA00023014"/>
    </source>
</evidence>
<dbReference type="SFLD" id="SFLDG01067">
    <property type="entry name" value="SPASM/twitch_domain_containing"/>
    <property type="match status" value="1"/>
</dbReference>
<dbReference type="RefSeq" id="WP_094045236.1">
    <property type="nucleotide sequence ID" value="NZ_NKHD01000020.1"/>
</dbReference>
<dbReference type="Proteomes" id="UP000215301">
    <property type="component" value="Unassembled WGS sequence"/>
</dbReference>
<dbReference type="SUPFAM" id="SSF102114">
    <property type="entry name" value="Radical SAM enzymes"/>
    <property type="match status" value="1"/>
</dbReference>
<protein>
    <recommendedName>
        <fullName evidence="5">Radical SAM core domain-containing protein</fullName>
    </recommendedName>
</protein>
<name>A0A231VJ39_THETR</name>
<dbReference type="AlphaFoldDB" id="A0A231VJ39"/>
<feature type="domain" description="Radical SAM core" evidence="5">
    <location>
        <begin position="116"/>
        <end position="335"/>
    </location>
</feature>
<dbReference type="InterPro" id="IPR058240">
    <property type="entry name" value="rSAM_sf"/>
</dbReference>
<dbReference type="SFLD" id="SFLDS00029">
    <property type="entry name" value="Radical_SAM"/>
    <property type="match status" value="1"/>
</dbReference>
<dbReference type="InterPro" id="IPR023885">
    <property type="entry name" value="4Fe4S-binding_SPASM_dom"/>
</dbReference>
<evidence type="ECO:0000259" key="5">
    <source>
        <dbReference type="PROSITE" id="PS51918"/>
    </source>
</evidence>
<evidence type="ECO:0000313" key="7">
    <source>
        <dbReference type="Proteomes" id="UP000215301"/>
    </source>
</evidence>
<dbReference type="Gene3D" id="3.20.20.70">
    <property type="entry name" value="Aldolase class I"/>
    <property type="match status" value="1"/>
</dbReference>
<keyword evidence="2" id="KW-0479">Metal-binding</keyword>
<dbReference type="InterPro" id="IPR006638">
    <property type="entry name" value="Elp3/MiaA/NifB-like_rSAM"/>
</dbReference>
<evidence type="ECO:0000313" key="6">
    <source>
        <dbReference type="EMBL" id="OXT07686.1"/>
    </source>
</evidence>
<gene>
    <name evidence="6" type="ORF">CE561_07610</name>
</gene>
<sequence>MISKELILNQNVKYRWENNNTILLNTLLPMNRLAGIILDLFNKNSFSEDEIINIVVSKYNNISKEIIKNDIKNFLHKLIALRILIYKDNEYDTECSDIGMNPNFSKFLKKIYNNTLSAPTRVSCKITSLCNAKCLHCYASKDNNDLTYEEWTKIFDILSDLNVFSVTFTGGDPLCRRDIVKLVDYCSKKQLKTTIVTNGLALNEDLAKELKNAGISAIYQSLDGAHPETHDKFRQVEGLFNKVLDNIELLEKENINTAILTTINKLNLTEIEEIVDLIHSKKIKLLSFMKYITSGNGKLNSYLKPTIYDYKNLIPIIYRKSQEYKDIIILYPDIPVNCYISTVGLDVYNNLKKKGIIGSCSAGISTIAINSDGRIKICDISEDLFIGNILYDDFRNIWLNSPILKRIRGIDKINEYPCSNCNFNNLCISGCRGFDYQLKNNEVEFKSDLDCYECYESIKG</sequence>
<comment type="caution">
    <text evidence="6">The sequence shown here is derived from an EMBL/GenBank/DDBJ whole genome shotgun (WGS) entry which is preliminary data.</text>
</comment>
<dbReference type="PROSITE" id="PS51918">
    <property type="entry name" value="RADICAL_SAM"/>
    <property type="match status" value="1"/>
</dbReference>
<dbReference type="InterPro" id="IPR007197">
    <property type="entry name" value="rSAM"/>
</dbReference>
<dbReference type="PANTHER" id="PTHR11228:SF7">
    <property type="entry name" value="PQQA PEPTIDE CYCLASE"/>
    <property type="match status" value="1"/>
</dbReference>
<accession>A0A231VJ39</accession>
<dbReference type="GO" id="GO:0051536">
    <property type="term" value="F:iron-sulfur cluster binding"/>
    <property type="evidence" value="ECO:0007669"/>
    <property type="project" value="UniProtKB-KW"/>
</dbReference>
<dbReference type="Pfam" id="PF13186">
    <property type="entry name" value="SPASM"/>
    <property type="match status" value="1"/>
</dbReference>
<dbReference type="CDD" id="cd01335">
    <property type="entry name" value="Radical_SAM"/>
    <property type="match status" value="1"/>
</dbReference>
<keyword evidence="4" id="KW-0411">Iron-sulfur</keyword>
<dbReference type="Pfam" id="PF04055">
    <property type="entry name" value="Radical_SAM"/>
    <property type="match status" value="1"/>
</dbReference>
<dbReference type="InterPro" id="IPR013785">
    <property type="entry name" value="Aldolase_TIM"/>
</dbReference>
<organism evidence="6 7">
    <name type="scientific">Thermoanaerobacterium thermosaccharolyticum</name>
    <name type="common">Clostridium thermosaccharolyticum</name>
    <dbReference type="NCBI Taxonomy" id="1517"/>
    <lineage>
        <taxon>Bacteria</taxon>
        <taxon>Bacillati</taxon>
        <taxon>Bacillota</taxon>
        <taxon>Clostridia</taxon>
        <taxon>Thermoanaerobacterales</taxon>
        <taxon>Thermoanaerobacteraceae</taxon>
        <taxon>Thermoanaerobacterium</taxon>
    </lineage>
</organism>
<proteinExistence type="predicted"/>
<reference evidence="6 7" key="1">
    <citation type="submission" date="2017-06" db="EMBL/GenBank/DDBJ databases">
        <title>Isolation and characterization of a thermophilic and butanogenic Thermoanaerobacterium thermosaccharolyticum M5 capable of efficient degradation of hemicellulose.</title>
        <authorList>
            <person name="Xin F."/>
            <person name="Jiang Y."/>
        </authorList>
    </citation>
    <scope>NUCLEOTIDE SEQUENCE [LARGE SCALE GENOMIC DNA]</scope>
    <source>
        <strain evidence="6 7">M5</strain>
    </source>
</reference>
<dbReference type="SMART" id="SM00729">
    <property type="entry name" value="Elp3"/>
    <property type="match status" value="1"/>
</dbReference>